<keyword evidence="2" id="KW-1185">Reference proteome</keyword>
<protein>
    <submittedName>
        <fullName evidence="1">Uncharacterized protein</fullName>
    </submittedName>
</protein>
<reference evidence="1 2" key="1">
    <citation type="submission" date="2024-03" db="EMBL/GenBank/DDBJ databases">
        <title>Two novel species of the genus Flavobacterium exhibiting potentially degradation of complex polysaccharides.</title>
        <authorList>
            <person name="Lian X."/>
        </authorList>
    </citation>
    <scope>NUCLEOTIDE SEQUENCE [LARGE SCALE GENOMIC DNA]</scope>
    <source>
        <strain evidence="1 2">N6</strain>
    </source>
</reference>
<gene>
    <name evidence="1" type="ORF">WFZ86_07790</name>
</gene>
<name>A0ABU9NM58_9FLAO</name>
<dbReference type="RefSeq" id="WP_342691416.1">
    <property type="nucleotide sequence ID" value="NZ_JBCGDP010000006.1"/>
</dbReference>
<dbReference type="EMBL" id="JBCGDP010000006">
    <property type="protein sequence ID" value="MEM0576398.1"/>
    <property type="molecule type" value="Genomic_DNA"/>
</dbReference>
<organism evidence="1 2">
    <name type="scientific">Flavobacterium polysaccharolyticum</name>
    <dbReference type="NCBI Taxonomy" id="3133148"/>
    <lineage>
        <taxon>Bacteria</taxon>
        <taxon>Pseudomonadati</taxon>
        <taxon>Bacteroidota</taxon>
        <taxon>Flavobacteriia</taxon>
        <taxon>Flavobacteriales</taxon>
        <taxon>Flavobacteriaceae</taxon>
        <taxon>Flavobacterium</taxon>
    </lineage>
</organism>
<evidence type="ECO:0000313" key="2">
    <source>
        <dbReference type="Proteomes" id="UP001468798"/>
    </source>
</evidence>
<proteinExistence type="predicted"/>
<accession>A0ABU9NM58</accession>
<comment type="caution">
    <text evidence="1">The sequence shown here is derived from an EMBL/GenBank/DDBJ whole genome shotgun (WGS) entry which is preliminary data.</text>
</comment>
<dbReference type="Proteomes" id="UP001468798">
    <property type="component" value="Unassembled WGS sequence"/>
</dbReference>
<sequence>MRTLFFIIVFATSQMNAQQLKMHIPVASFQPKLVFSNYNSIQFTYPNFSFKTHTTPYLLNIYNPTSGLNDTFYLKNQESKYSKSFYIPQNALYASGTKIDSFNPYGTNNIGAALALGVIDLLLNK</sequence>
<evidence type="ECO:0000313" key="1">
    <source>
        <dbReference type="EMBL" id="MEM0576398.1"/>
    </source>
</evidence>